<evidence type="ECO:0000256" key="4">
    <source>
        <dbReference type="ARBA" id="ARBA00012814"/>
    </source>
</evidence>
<accession>A0A0F6PX60</accession>
<evidence type="ECO:0000256" key="1">
    <source>
        <dbReference type="ARBA" id="ARBA00001946"/>
    </source>
</evidence>
<dbReference type="InterPro" id="IPR009061">
    <property type="entry name" value="DNA-bd_dom_put_sf"/>
</dbReference>
<dbReference type="AlphaFoldDB" id="A0A0F6PX60"/>
<dbReference type="EC" id="6.1.1.20" evidence="4"/>
<name>A0A0F6PX60_9ZZZZ</name>
<dbReference type="Pfam" id="PF17759">
    <property type="entry name" value="tRNA_synthFbeta"/>
    <property type="match status" value="1"/>
</dbReference>
<sequence length="575" mass="65950">MPTYQFSLEDFNRLIPGKPVTLDEIKEEFPYFGVPFEGISDEGNVSIEVFANRPDNLSVEGLARSYAGFSERKLGLPEYKVEETEPFNVFISENMKKYRPYLAMAKVTGLQLDEETVKAIFTFQEKLHITHCRNRRKTSIGLYDINAGKLEAPISLRMAKMDELRFIPLEEEEEMTIGEMFERSPKGREYAYLVPKDQAPVLIDKKNQILSVVPILNGNNSRLTKDTKNIFVDCTGTDWDTMISAFNMILTSLAERGGKIHPAILHYEYETPRGTIVKLPNFTPKKYLLDPNFVVKKLGRDISVAEQIKNLEKMRLGAKLKSKGKGNKIIEVSVPAYRTDILHQIDFVEEIAIAYNYKNFTPTIPKVVTTGKESPWQILKRKMAYLYTGVGAYECMTYMLTSEDKEFVKMGLSIPQKDIVKISNPITTLTTICRHWLTPSLIETLKRNKKFPYPQKFFEMGKVTYIDKSSETGTEDVWKFCFVESSNEVNLNNGKSALATMEFNLGFRFELKPTRKPYLIQGRSADIYFDKENIGYIGEIHPQILNNWALDLPVVSFEINMNKIMIFIKKTIGDI</sequence>
<dbReference type="SUPFAM" id="SSF55681">
    <property type="entry name" value="Class II aaRS and biotin synthetases"/>
    <property type="match status" value="1"/>
</dbReference>
<evidence type="ECO:0000256" key="11">
    <source>
        <dbReference type="ARBA" id="ARBA00022917"/>
    </source>
</evidence>
<dbReference type="InterPro" id="IPR005147">
    <property type="entry name" value="tRNA_synthase_B5-dom"/>
</dbReference>
<organism evidence="14">
    <name type="scientific">uncultured organism</name>
    <dbReference type="NCBI Taxonomy" id="155900"/>
    <lineage>
        <taxon>unclassified sequences</taxon>
        <taxon>environmental samples</taxon>
    </lineage>
</organism>
<comment type="cofactor">
    <cofactor evidence="1">
        <name>Mg(2+)</name>
        <dbReference type="ChEBI" id="CHEBI:18420"/>
    </cofactor>
</comment>
<keyword evidence="8" id="KW-0547">Nucleotide-binding</keyword>
<evidence type="ECO:0000256" key="2">
    <source>
        <dbReference type="ARBA" id="ARBA00004496"/>
    </source>
</evidence>
<dbReference type="GO" id="GO:0004826">
    <property type="term" value="F:phenylalanine-tRNA ligase activity"/>
    <property type="evidence" value="ECO:0007669"/>
    <property type="project" value="UniProtKB-EC"/>
</dbReference>
<dbReference type="GO" id="GO:0000287">
    <property type="term" value="F:magnesium ion binding"/>
    <property type="evidence" value="ECO:0007669"/>
    <property type="project" value="InterPro"/>
</dbReference>
<dbReference type="PANTHER" id="PTHR10947:SF0">
    <property type="entry name" value="PHENYLALANINE--TRNA LIGASE BETA SUBUNIT"/>
    <property type="match status" value="1"/>
</dbReference>
<feature type="domain" description="B5" evidence="13">
    <location>
        <begin position="282"/>
        <end position="362"/>
    </location>
</feature>
<dbReference type="InterPro" id="IPR020825">
    <property type="entry name" value="Phe-tRNA_synthase-like_B3/B4"/>
</dbReference>
<keyword evidence="11" id="KW-0648">Protein biosynthesis</keyword>
<keyword evidence="12" id="KW-0030">Aminoacyl-tRNA synthetase</keyword>
<dbReference type="Pfam" id="PF03483">
    <property type="entry name" value="B3_4"/>
    <property type="match status" value="1"/>
</dbReference>
<evidence type="ECO:0000313" key="14">
    <source>
        <dbReference type="EMBL" id="AKC94971.1"/>
    </source>
</evidence>
<dbReference type="Pfam" id="PF03484">
    <property type="entry name" value="B5"/>
    <property type="match status" value="1"/>
</dbReference>
<dbReference type="Gene3D" id="3.30.930.10">
    <property type="entry name" value="Bira Bifunctional Protein, Domain 2"/>
    <property type="match status" value="1"/>
</dbReference>
<dbReference type="InterPro" id="IPR004531">
    <property type="entry name" value="Phe-tRNA-synth_IIc_bsu_arc_euk"/>
</dbReference>
<dbReference type="SUPFAM" id="SSF46955">
    <property type="entry name" value="Putative DNA-binding domain"/>
    <property type="match status" value="2"/>
</dbReference>
<dbReference type="InterPro" id="IPR041616">
    <property type="entry name" value="PheRS_beta_core"/>
</dbReference>
<evidence type="ECO:0000256" key="12">
    <source>
        <dbReference type="ARBA" id="ARBA00023146"/>
    </source>
</evidence>
<dbReference type="GO" id="GO:0003723">
    <property type="term" value="F:RNA binding"/>
    <property type="evidence" value="ECO:0007669"/>
    <property type="project" value="InterPro"/>
</dbReference>
<keyword evidence="5" id="KW-0963">Cytoplasm</keyword>
<dbReference type="InterPro" id="IPR005146">
    <property type="entry name" value="B3/B4_tRNA-bd"/>
</dbReference>
<keyword evidence="7" id="KW-0479">Metal-binding</keyword>
<comment type="subcellular location">
    <subcellularLocation>
        <location evidence="2">Cytoplasm</location>
    </subcellularLocation>
</comment>
<dbReference type="CDD" id="cd00769">
    <property type="entry name" value="PheRS_beta_core"/>
    <property type="match status" value="1"/>
</dbReference>
<dbReference type="Gene3D" id="3.50.40.10">
    <property type="entry name" value="Phenylalanyl-trna Synthetase, Chain B, domain 3"/>
    <property type="match status" value="1"/>
</dbReference>
<keyword evidence="10" id="KW-0460">Magnesium</keyword>
<evidence type="ECO:0000256" key="9">
    <source>
        <dbReference type="ARBA" id="ARBA00022840"/>
    </source>
</evidence>
<dbReference type="InterPro" id="IPR045864">
    <property type="entry name" value="aa-tRNA-synth_II/BPL/LPL"/>
</dbReference>
<evidence type="ECO:0000256" key="5">
    <source>
        <dbReference type="ARBA" id="ARBA00022490"/>
    </source>
</evidence>
<dbReference type="PANTHER" id="PTHR10947">
    <property type="entry name" value="PHENYLALANYL-TRNA SYNTHETASE BETA CHAIN AND LEUCINE-RICH REPEAT-CONTAINING PROTEIN 47"/>
    <property type="match status" value="1"/>
</dbReference>
<evidence type="ECO:0000256" key="3">
    <source>
        <dbReference type="ARBA" id="ARBA00007438"/>
    </source>
</evidence>
<dbReference type="GO" id="GO:0005524">
    <property type="term" value="F:ATP binding"/>
    <property type="evidence" value="ECO:0007669"/>
    <property type="project" value="UniProtKB-KW"/>
</dbReference>
<keyword evidence="9" id="KW-0067">ATP-binding</keyword>
<protein>
    <recommendedName>
        <fullName evidence="4">phenylalanine--tRNA ligase</fullName>
        <ecNumber evidence="4">6.1.1.20</ecNumber>
    </recommendedName>
</protein>
<dbReference type="NCBIfam" id="TIGR00471">
    <property type="entry name" value="pheT_arch"/>
    <property type="match status" value="1"/>
</dbReference>
<dbReference type="SMART" id="SM00873">
    <property type="entry name" value="B3_4"/>
    <property type="match status" value="1"/>
</dbReference>
<evidence type="ECO:0000259" key="13">
    <source>
        <dbReference type="PROSITE" id="PS51483"/>
    </source>
</evidence>
<dbReference type="InterPro" id="IPR045060">
    <property type="entry name" value="Phe-tRNA-ligase_IIc_bsu"/>
</dbReference>
<evidence type="ECO:0000256" key="8">
    <source>
        <dbReference type="ARBA" id="ARBA00022741"/>
    </source>
</evidence>
<keyword evidence="6 14" id="KW-0436">Ligase</keyword>
<dbReference type="PROSITE" id="PS51483">
    <property type="entry name" value="B5"/>
    <property type="match status" value="1"/>
</dbReference>
<evidence type="ECO:0000256" key="7">
    <source>
        <dbReference type="ARBA" id="ARBA00022723"/>
    </source>
</evidence>
<dbReference type="SMART" id="SM00874">
    <property type="entry name" value="B5"/>
    <property type="match status" value="1"/>
</dbReference>
<evidence type="ECO:0000256" key="10">
    <source>
        <dbReference type="ARBA" id="ARBA00022842"/>
    </source>
</evidence>
<reference evidence="14" key="1">
    <citation type="journal article" date="2015" name="Nature">
        <title>Complex archaea that bridge the gap between prokaryotes and eukaryotes.</title>
        <authorList>
            <person name="Spang A."/>
            <person name="Saw J.H."/>
            <person name="Jorgensen S.L."/>
            <person name="Zaremba-Niedzwiedzka K."/>
            <person name="Martijn J."/>
            <person name="Lind A.E."/>
            <person name="van Eijk R."/>
            <person name="Schleper C."/>
            <person name="Guy L."/>
            <person name="Ettema T.J."/>
        </authorList>
    </citation>
    <scope>NUCLEOTIDE SEQUENCE</scope>
</reference>
<comment type="similarity">
    <text evidence="3">Belongs to the phenylalanyl-tRNA synthetase beta subunit family. Type 2 subfamily.</text>
</comment>
<proteinExistence type="inferred from homology"/>
<evidence type="ECO:0000256" key="6">
    <source>
        <dbReference type="ARBA" id="ARBA00022598"/>
    </source>
</evidence>
<dbReference type="EMBL" id="KP869700">
    <property type="protein sequence ID" value="AKC94971.1"/>
    <property type="molecule type" value="Genomic_DNA"/>
</dbReference>
<dbReference type="Gene3D" id="3.30.56.10">
    <property type="match status" value="2"/>
</dbReference>